<evidence type="ECO:0000313" key="1">
    <source>
        <dbReference type="EMBL" id="KAK9512677.1"/>
    </source>
</evidence>
<dbReference type="EMBL" id="JAPXFL010000001">
    <property type="protein sequence ID" value="KAK9512677.1"/>
    <property type="molecule type" value="Genomic_DNA"/>
</dbReference>
<dbReference type="SUPFAM" id="SSF55729">
    <property type="entry name" value="Acyl-CoA N-acyltransferases (Nat)"/>
    <property type="match status" value="1"/>
</dbReference>
<dbReference type="Proteomes" id="UP001461498">
    <property type="component" value="Unassembled WGS sequence"/>
</dbReference>
<evidence type="ECO:0008006" key="3">
    <source>
        <dbReference type="Google" id="ProtNLM"/>
    </source>
</evidence>
<dbReference type="EMBL" id="JAPXFL010000001">
    <property type="protein sequence ID" value="KAK9512678.1"/>
    <property type="molecule type" value="Genomic_DNA"/>
</dbReference>
<dbReference type="GO" id="GO:0008080">
    <property type="term" value="F:N-acetyltransferase activity"/>
    <property type="evidence" value="ECO:0007669"/>
    <property type="project" value="TreeGrafter"/>
</dbReference>
<dbReference type="AlphaFoldDB" id="A0AAW1DPW7"/>
<name>A0AAW1DPW7_9HEMI</name>
<protein>
    <recommendedName>
        <fullName evidence="3">N-acetyltransferase domain-containing protein</fullName>
    </recommendedName>
</protein>
<accession>A0AAW1DPW7</accession>
<organism evidence="1 2">
    <name type="scientific">Rhynocoris fuscipes</name>
    <dbReference type="NCBI Taxonomy" id="488301"/>
    <lineage>
        <taxon>Eukaryota</taxon>
        <taxon>Metazoa</taxon>
        <taxon>Ecdysozoa</taxon>
        <taxon>Arthropoda</taxon>
        <taxon>Hexapoda</taxon>
        <taxon>Insecta</taxon>
        <taxon>Pterygota</taxon>
        <taxon>Neoptera</taxon>
        <taxon>Paraneoptera</taxon>
        <taxon>Hemiptera</taxon>
        <taxon>Heteroptera</taxon>
        <taxon>Panheteroptera</taxon>
        <taxon>Cimicomorpha</taxon>
        <taxon>Reduviidae</taxon>
        <taxon>Harpactorinae</taxon>
        <taxon>Harpactorini</taxon>
        <taxon>Rhynocoris</taxon>
    </lineage>
</organism>
<evidence type="ECO:0000313" key="2">
    <source>
        <dbReference type="Proteomes" id="UP001461498"/>
    </source>
</evidence>
<comment type="caution">
    <text evidence="1">The sequence shown here is derived from an EMBL/GenBank/DDBJ whole genome shotgun (WGS) entry which is preliminary data.</text>
</comment>
<gene>
    <name evidence="1" type="ORF">O3M35_001051</name>
</gene>
<keyword evidence="2" id="KW-1185">Reference proteome</keyword>
<reference evidence="1 2" key="1">
    <citation type="submission" date="2022-12" db="EMBL/GenBank/DDBJ databases">
        <title>Chromosome-level genome assembly of true bugs.</title>
        <authorList>
            <person name="Ma L."/>
            <person name="Li H."/>
        </authorList>
    </citation>
    <scope>NUCLEOTIDE SEQUENCE [LARGE SCALE GENOMIC DNA]</scope>
    <source>
        <strain evidence="1">Lab_2022b</strain>
    </source>
</reference>
<dbReference type="InterPro" id="IPR016181">
    <property type="entry name" value="Acyl_CoA_acyltransferase"/>
</dbReference>
<proteinExistence type="predicted"/>
<dbReference type="Gene3D" id="3.40.630.30">
    <property type="match status" value="1"/>
</dbReference>
<dbReference type="PANTHER" id="PTHR20905:SF32">
    <property type="entry name" value="ARYLALKYLAMINE N-ACETYLTRANSFERASE-LIKE 7, ISOFORM A"/>
    <property type="match status" value="1"/>
</dbReference>
<sequence length="231" mass="25885">MVEKQVLGKYEEVRDGVPLKYRIETATPEIADEIVEHMIKYFLAREPLTAYDGLRKEEDSLKSFIGLWKDAINAGAALVAIEDRDDDKLNIVGANITLVYEKDKKEEDKTFEGKAFNKCLKAVDIITKRGNLYERYGVDKYLSAFGLSVHPDYHGYKIGYRLLQCREPLCKALGLKATGTVFSSAAAQHLAAKAGFEILAEEGYDTYEVDGEVGYAGMAGKLTHMGRMYNF</sequence>
<dbReference type="PANTHER" id="PTHR20905">
    <property type="entry name" value="N-ACETYLTRANSFERASE-RELATED"/>
    <property type="match status" value="1"/>
</dbReference>